<evidence type="ECO:0000313" key="3">
    <source>
        <dbReference type="Proteomes" id="UP000694523"/>
    </source>
</evidence>
<keyword evidence="3" id="KW-1185">Reference proteome</keyword>
<protein>
    <recommendedName>
        <fullName evidence="1">uDENN domain-containing protein</fullName>
    </recommendedName>
</protein>
<proteinExistence type="predicted"/>
<dbReference type="InterPro" id="IPR005113">
    <property type="entry name" value="uDENN_dom"/>
</dbReference>
<dbReference type="Ensembl" id="ENSNMLT00000012538.1">
    <property type="protein sequence ID" value="ENSNMLP00000011084.1"/>
    <property type="gene ID" value="ENSNMLG00000007615.1"/>
</dbReference>
<sequence length="159" mass="17494">MGEHLPPALLEACVVVGASSEKLREVHQSSLRSPVSDRGPLMLEPEVLHVLAPPFVSRLHTDCELVRSQGRRRRSFIRKKREHLSSAAAASVQGCTAAEQRVSEDVSVPKDIDLVALPQLCFPGGLQVTSEPGEEQFHFLVFTDVFGNKTFSAVMQCFK</sequence>
<reference evidence="2" key="1">
    <citation type="submission" date="2025-08" db="UniProtKB">
        <authorList>
            <consortium name="Ensembl"/>
        </authorList>
    </citation>
    <scope>IDENTIFICATION</scope>
</reference>
<feature type="domain" description="uDENN" evidence="1">
    <location>
        <begin position="114"/>
        <end position="155"/>
    </location>
</feature>
<organism evidence="2 3">
    <name type="scientific">Neogobius melanostomus</name>
    <name type="common">round goby</name>
    <dbReference type="NCBI Taxonomy" id="47308"/>
    <lineage>
        <taxon>Eukaryota</taxon>
        <taxon>Metazoa</taxon>
        <taxon>Chordata</taxon>
        <taxon>Craniata</taxon>
        <taxon>Vertebrata</taxon>
        <taxon>Euteleostomi</taxon>
        <taxon>Actinopterygii</taxon>
        <taxon>Neopterygii</taxon>
        <taxon>Teleostei</taxon>
        <taxon>Neoteleostei</taxon>
        <taxon>Acanthomorphata</taxon>
        <taxon>Gobiaria</taxon>
        <taxon>Gobiiformes</taxon>
        <taxon>Gobioidei</taxon>
        <taxon>Gobiidae</taxon>
        <taxon>Benthophilinae</taxon>
        <taxon>Neogobiini</taxon>
        <taxon>Neogobius</taxon>
    </lineage>
</organism>
<dbReference type="Proteomes" id="UP000694523">
    <property type="component" value="Unplaced"/>
</dbReference>
<evidence type="ECO:0000313" key="2">
    <source>
        <dbReference type="Ensembl" id="ENSNMLP00000011084.1"/>
    </source>
</evidence>
<reference evidence="2" key="2">
    <citation type="submission" date="2025-09" db="UniProtKB">
        <authorList>
            <consortium name="Ensembl"/>
        </authorList>
    </citation>
    <scope>IDENTIFICATION</scope>
</reference>
<evidence type="ECO:0000259" key="1">
    <source>
        <dbReference type="Pfam" id="PF03456"/>
    </source>
</evidence>
<dbReference type="AlphaFoldDB" id="A0A8C6T0D4"/>
<dbReference type="Pfam" id="PF03456">
    <property type="entry name" value="uDENN"/>
    <property type="match status" value="1"/>
</dbReference>
<accession>A0A8C6T0D4</accession>
<name>A0A8C6T0D4_9GOBI</name>